<keyword evidence="6" id="KW-0501">Molybdenum cofactor biosynthesis</keyword>
<dbReference type="InterPro" id="IPR013484">
    <property type="entry name" value="MoaB_proteobac"/>
</dbReference>
<accession>A0A1G8XHW0</accession>
<dbReference type="OrthoDB" id="9784492at2"/>
<evidence type="ECO:0000256" key="3">
    <source>
        <dbReference type="ARBA" id="ARBA00022741"/>
    </source>
</evidence>
<dbReference type="PANTHER" id="PTHR43232:SF2">
    <property type="entry name" value="MOLYBDENUM COFACTOR BIOSYNTHESIS PROTEIN B"/>
    <property type="match status" value="1"/>
</dbReference>
<dbReference type="PIRSF" id="PIRSF006443">
    <property type="entry name" value="MoaB"/>
    <property type="match status" value="1"/>
</dbReference>
<dbReference type="GO" id="GO:0005525">
    <property type="term" value="F:GTP binding"/>
    <property type="evidence" value="ECO:0007669"/>
    <property type="project" value="UniProtKB-KW"/>
</dbReference>
<keyword evidence="3" id="KW-0547">Nucleotide-binding</keyword>
<dbReference type="FunFam" id="3.40.980.10:FF:000003">
    <property type="entry name" value="Molybdenum cofactor biosynthesis protein B"/>
    <property type="match status" value="1"/>
</dbReference>
<dbReference type="UniPathway" id="UPA00344"/>
<name>A0A1G8XHW0_9GAMM</name>
<evidence type="ECO:0000313" key="8">
    <source>
        <dbReference type="EMBL" id="SDJ90063.1"/>
    </source>
</evidence>
<dbReference type="CDD" id="cd00886">
    <property type="entry name" value="MogA_MoaB"/>
    <property type="match status" value="1"/>
</dbReference>
<comment type="pathway">
    <text evidence="6">Cofactor biosynthesis; molybdopterin biosynthesis.</text>
</comment>
<organism evidence="8 9">
    <name type="scientific">Microbulbifer yueqingensis</name>
    <dbReference type="NCBI Taxonomy" id="658219"/>
    <lineage>
        <taxon>Bacteria</taxon>
        <taxon>Pseudomonadati</taxon>
        <taxon>Pseudomonadota</taxon>
        <taxon>Gammaproteobacteria</taxon>
        <taxon>Cellvibrionales</taxon>
        <taxon>Microbulbiferaceae</taxon>
        <taxon>Microbulbifer</taxon>
    </lineage>
</organism>
<comment type="function">
    <text evidence="5">May be involved in the biosynthesis of molybdopterin. Can bind GTP and has low GTPase activity. Can bind MPT, but has no MPT adenylyl transferase activity.</text>
</comment>
<dbReference type="NCBIfam" id="TIGR02667">
    <property type="entry name" value="moaB_proteo"/>
    <property type="match status" value="1"/>
</dbReference>
<dbReference type="STRING" id="658219.SAMN05216212_1102"/>
<evidence type="ECO:0000256" key="4">
    <source>
        <dbReference type="ARBA" id="ARBA00023134"/>
    </source>
</evidence>
<feature type="domain" description="MoaB/Mog" evidence="7">
    <location>
        <begin position="15"/>
        <end position="159"/>
    </location>
</feature>
<evidence type="ECO:0000313" key="9">
    <source>
        <dbReference type="Proteomes" id="UP000199305"/>
    </source>
</evidence>
<dbReference type="InterPro" id="IPR012245">
    <property type="entry name" value="MoaB"/>
</dbReference>
<keyword evidence="4" id="KW-0342">GTP-binding</keyword>
<evidence type="ECO:0000256" key="2">
    <source>
        <dbReference type="ARBA" id="ARBA00015262"/>
    </source>
</evidence>
<keyword evidence="9" id="KW-1185">Reference proteome</keyword>
<dbReference type="GO" id="GO:0006777">
    <property type="term" value="P:Mo-molybdopterin cofactor biosynthetic process"/>
    <property type="evidence" value="ECO:0007669"/>
    <property type="project" value="UniProtKB-UniRule"/>
</dbReference>
<evidence type="ECO:0000256" key="6">
    <source>
        <dbReference type="PIRNR" id="PIRNR006443"/>
    </source>
</evidence>
<dbReference type="InterPro" id="IPR036425">
    <property type="entry name" value="MoaB/Mog-like_dom_sf"/>
</dbReference>
<dbReference type="RefSeq" id="WP_091509728.1">
    <property type="nucleotide sequence ID" value="NZ_FNFH01000002.1"/>
</dbReference>
<dbReference type="InterPro" id="IPR001453">
    <property type="entry name" value="MoaB/Mog_dom"/>
</dbReference>
<dbReference type="Gene3D" id="3.40.980.10">
    <property type="entry name" value="MoaB/Mog-like domain"/>
    <property type="match status" value="1"/>
</dbReference>
<comment type="similarity">
    <text evidence="1 6">Belongs to the MoaB/Mog family.</text>
</comment>
<dbReference type="GO" id="GO:0005829">
    <property type="term" value="C:cytosol"/>
    <property type="evidence" value="ECO:0007669"/>
    <property type="project" value="TreeGrafter"/>
</dbReference>
<dbReference type="SUPFAM" id="SSF53218">
    <property type="entry name" value="Molybdenum cofactor biosynthesis proteins"/>
    <property type="match status" value="1"/>
</dbReference>
<sequence length="180" mass="19510">MAGHASTEFIPLNIAVLTVSDTRTEETDTSGAYLRDVLQGAGHQLADRRIIPDDVYQLRAVVSAWIADPQVQVVLVTGGTGFTERDSTPEALQPLFDKTVDGFGELFRHISLGDIGSSTVQSRALAGLANRTLVCCMPGSTGACRTAWEGILEQQLDARHRPCNFVPHVDFQRQNCATRG</sequence>
<evidence type="ECO:0000259" key="7">
    <source>
        <dbReference type="SMART" id="SM00852"/>
    </source>
</evidence>
<gene>
    <name evidence="8" type="ORF">SAMN05216212_1102</name>
</gene>
<dbReference type="SMART" id="SM00852">
    <property type="entry name" value="MoCF_biosynth"/>
    <property type="match status" value="1"/>
</dbReference>
<evidence type="ECO:0000256" key="1">
    <source>
        <dbReference type="ARBA" id="ARBA00006112"/>
    </source>
</evidence>
<evidence type="ECO:0000256" key="5">
    <source>
        <dbReference type="ARBA" id="ARBA00055616"/>
    </source>
</evidence>
<proteinExistence type="inferred from homology"/>
<dbReference type="EMBL" id="FNFH01000002">
    <property type="protein sequence ID" value="SDJ90063.1"/>
    <property type="molecule type" value="Genomic_DNA"/>
</dbReference>
<dbReference type="PANTHER" id="PTHR43232">
    <property type="entry name" value="MOLYBDENUM COFACTOR BIOSYNTHESIS PROTEIN B"/>
    <property type="match status" value="1"/>
</dbReference>
<dbReference type="AlphaFoldDB" id="A0A1G8XHW0"/>
<dbReference type="Pfam" id="PF00994">
    <property type="entry name" value="MoCF_biosynth"/>
    <property type="match status" value="1"/>
</dbReference>
<protein>
    <recommendedName>
        <fullName evidence="2 6">Molybdenum cofactor biosynthesis protein B</fullName>
    </recommendedName>
</protein>
<dbReference type="Proteomes" id="UP000199305">
    <property type="component" value="Unassembled WGS sequence"/>
</dbReference>
<reference evidence="9" key="1">
    <citation type="submission" date="2016-10" db="EMBL/GenBank/DDBJ databases">
        <authorList>
            <person name="Varghese N."/>
            <person name="Submissions S."/>
        </authorList>
    </citation>
    <scope>NUCLEOTIDE SEQUENCE [LARGE SCALE GENOMIC DNA]</scope>
    <source>
        <strain evidence="9">CGMCC 1.10658</strain>
    </source>
</reference>
<dbReference type="NCBIfam" id="TIGR00177">
    <property type="entry name" value="molyb_syn"/>
    <property type="match status" value="1"/>
</dbReference>